<organism evidence="2 3">
    <name type="scientific">Fusarium oxysporum</name>
    <name type="common">Fusarium vascular wilt</name>
    <dbReference type="NCBI Taxonomy" id="5507"/>
    <lineage>
        <taxon>Eukaryota</taxon>
        <taxon>Fungi</taxon>
        <taxon>Dikarya</taxon>
        <taxon>Ascomycota</taxon>
        <taxon>Pezizomycotina</taxon>
        <taxon>Sordariomycetes</taxon>
        <taxon>Hypocreomycetidae</taxon>
        <taxon>Hypocreales</taxon>
        <taxon>Nectriaceae</taxon>
        <taxon>Fusarium</taxon>
        <taxon>Fusarium oxysporum species complex</taxon>
    </lineage>
</organism>
<dbReference type="VEuPathDB" id="FungiDB:FOMG_03712"/>
<accession>A0A2H3SQ30</accession>
<dbReference type="VEuPathDB" id="FungiDB:FOC4_g10013000"/>
<feature type="region of interest" description="Disordered" evidence="1">
    <location>
        <begin position="326"/>
        <end position="367"/>
    </location>
</feature>
<dbReference type="VEuPathDB" id="FungiDB:HZS61_001831"/>
<feature type="compositionally biased region" description="Low complexity" evidence="1">
    <location>
        <begin position="266"/>
        <end position="275"/>
    </location>
</feature>
<feature type="region of interest" description="Disordered" evidence="1">
    <location>
        <begin position="222"/>
        <end position="275"/>
    </location>
</feature>
<evidence type="ECO:0000256" key="1">
    <source>
        <dbReference type="SAM" id="MobiDB-lite"/>
    </source>
</evidence>
<reference evidence="3" key="1">
    <citation type="submission" date="2016-09" db="EMBL/GenBank/DDBJ databases">
        <authorList>
            <person name="Guldener U."/>
        </authorList>
    </citation>
    <scope>NUCLEOTIDE SEQUENCE [LARGE SCALE GENOMIC DNA]</scope>
    <source>
        <strain evidence="3">V64-1</strain>
    </source>
</reference>
<dbReference type="VEuPathDB" id="FungiDB:FOC1_g10014146"/>
<dbReference type="Proteomes" id="UP000219369">
    <property type="component" value="Unassembled WGS sequence"/>
</dbReference>
<proteinExistence type="predicted"/>
<dbReference type="VEuPathDB" id="FungiDB:FOZG_03636"/>
<dbReference type="VEuPathDB" id="FungiDB:FOIG_03269"/>
<feature type="compositionally biased region" description="Polar residues" evidence="1">
    <location>
        <begin position="356"/>
        <end position="367"/>
    </location>
</feature>
<evidence type="ECO:0000313" key="2">
    <source>
        <dbReference type="EMBL" id="SCO78576.1"/>
    </source>
</evidence>
<dbReference type="AlphaFoldDB" id="A0A2H3SQ30"/>
<gene>
    <name evidence="2" type="ORF">FRV6_02789</name>
</gene>
<dbReference type="VEuPathDB" id="FungiDB:FOXG_08054"/>
<sequence>MDPINALCATYRLILFGIDVTQVPSTVRHSLELVRTCYHDLQHLIELRQVCLSLLEKRPAVLQRVNSIISTATEGLVEVCAIVEKCRPEAHRGRTGFRCRFQWIFFDEKDFRAHEPVIARHHAAVLAELNFLRQILLFTPIAPVEDGKGDADGKRKGTMFFDNVALWGDLFGGPSDARLAILPAQTTSLAISELSKTNLAANKAFEDSKQLDIIPKLPTATEPTISNLEDDNGHPITGAAAMFEPSGTSGLAPTSGGGHDFPLPSPSLGSASGLSATQSDMCRRLIDLPKRQPVPWASPMTCHQGDADWLSSFSPVDATNRDTASRKMFPARPPSPLVPSQPTTSSSERQRPDWAQSVSSISTGQHVAPDLTSQTAYTFEPQKPNWDRPLPSDCEPAQINILGKHTLEIPRYTMDGLSTGIPYYQMGGNIANGLLAQLHNTPRGATSLSSPMGQLYPPQSQVVELPQGADTQARMNPRDQLKHYETEMAPIELEALPQGKHAYNIYELPGS</sequence>
<dbReference type="EMBL" id="FMJY01000002">
    <property type="protein sequence ID" value="SCO78576.1"/>
    <property type="molecule type" value="Genomic_DNA"/>
</dbReference>
<protein>
    <submittedName>
        <fullName evidence="2">Uncharacterized protein</fullName>
    </submittedName>
</protein>
<evidence type="ECO:0000313" key="3">
    <source>
        <dbReference type="Proteomes" id="UP000219369"/>
    </source>
</evidence>
<name>A0A2H3SQ30_FUSOX</name>
<dbReference type="OrthoDB" id="5421765at2759"/>